<gene>
    <name evidence="3" type="ORF">CLV47_106203</name>
</gene>
<dbReference type="SUPFAM" id="SSF56801">
    <property type="entry name" value="Acetyl-CoA synthetase-like"/>
    <property type="match status" value="1"/>
</dbReference>
<dbReference type="InterPro" id="IPR025110">
    <property type="entry name" value="AMP-bd_C"/>
</dbReference>
<dbReference type="RefSeq" id="WP_106348821.1">
    <property type="nucleotide sequence ID" value="NZ_PVUE01000006.1"/>
</dbReference>
<name>A0A2T1A151_9ACTN</name>
<feature type="domain" description="AMP-dependent synthetase/ligase" evidence="1">
    <location>
        <begin position="18"/>
        <end position="399"/>
    </location>
</feature>
<dbReference type="OrthoDB" id="9803968at2"/>
<accession>A0A2T1A151</accession>
<evidence type="ECO:0000313" key="4">
    <source>
        <dbReference type="Proteomes" id="UP000237752"/>
    </source>
</evidence>
<dbReference type="InterPro" id="IPR000873">
    <property type="entry name" value="AMP-dep_synth/lig_dom"/>
</dbReference>
<dbReference type="Pfam" id="PF00501">
    <property type="entry name" value="AMP-binding"/>
    <property type="match status" value="1"/>
</dbReference>
<comment type="caution">
    <text evidence="3">The sequence shown here is derived from an EMBL/GenBank/DDBJ whole genome shotgun (WGS) entry which is preliminary data.</text>
</comment>
<evidence type="ECO:0000313" key="3">
    <source>
        <dbReference type="EMBL" id="PRZ42331.1"/>
    </source>
</evidence>
<dbReference type="InterPro" id="IPR042099">
    <property type="entry name" value="ANL_N_sf"/>
</dbReference>
<dbReference type="Proteomes" id="UP000237752">
    <property type="component" value="Unassembled WGS sequence"/>
</dbReference>
<feature type="domain" description="AMP-binding enzyme C-terminal" evidence="2">
    <location>
        <begin position="450"/>
        <end position="524"/>
    </location>
</feature>
<protein>
    <submittedName>
        <fullName evidence="3">Fatty-acyl-CoA synthase</fullName>
    </submittedName>
</protein>
<keyword evidence="4" id="KW-1185">Reference proteome</keyword>
<sequence length="547" mass="58461">MMPTTIPAARTLPALLSECASGRPDREALVAGDRRFSYADLDSGARRIARGLARIGVEDGDVVALLAPNTPEWLMASFGALGAGARVDAFNTWVRAYDLEQLLSSSGASTLILADRVRSIDLLAELESLVPEMGEAEPGQWSSARFPKLRAVVVLGSDSRRGTLRWGDLLGDDSDSPAPAVAERGDGPAFVLYTSGSTTAPKAVPLRHRDLIVNGFHIGERMGLSGRDRVWLGSPLFWSYGCANALMATMAHGACLVLQEQFEPDSTATLMDRERVTAAYLLPAIIDALAEAHNGEVARHISGLDSLRTGLTIGRPDEVRRAAVTLGVEQICNVYGSTETYGNCCVTDHREPLAVRLHTQGAPLPGVEVRVIDQETGLPVPAGTPGELHVRGRVMSGYLNNQESNLTAFTADGWYRTGDRMIVTPDGAVAFVGRITDMIKTSGINVSPAEVESYLSTHPDIAEVVVLGAPHPSREQVVVAFVVSRSGELVADEVIAYCKGRIAGYKVPWAVAVVTELPRTGTGKLLRRGLHDDAASLVESVLAEEAR</sequence>
<reference evidence="3 4" key="1">
    <citation type="submission" date="2018-03" db="EMBL/GenBank/DDBJ databases">
        <title>Genomic Encyclopedia of Archaeal and Bacterial Type Strains, Phase II (KMG-II): from individual species to whole genera.</title>
        <authorList>
            <person name="Goeker M."/>
        </authorList>
    </citation>
    <scope>NUCLEOTIDE SEQUENCE [LARGE SCALE GENOMIC DNA]</scope>
    <source>
        <strain evidence="3 4">DSM 100065</strain>
    </source>
</reference>
<dbReference type="Gene3D" id="3.30.300.30">
    <property type="match status" value="1"/>
</dbReference>
<evidence type="ECO:0000259" key="1">
    <source>
        <dbReference type="Pfam" id="PF00501"/>
    </source>
</evidence>
<dbReference type="Gene3D" id="3.40.50.12780">
    <property type="entry name" value="N-terminal domain of ligase-like"/>
    <property type="match status" value="1"/>
</dbReference>
<evidence type="ECO:0000259" key="2">
    <source>
        <dbReference type="Pfam" id="PF13193"/>
    </source>
</evidence>
<dbReference type="AlphaFoldDB" id="A0A2T1A151"/>
<dbReference type="PANTHER" id="PTHR43767">
    <property type="entry name" value="LONG-CHAIN-FATTY-ACID--COA LIGASE"/>
    <property type="match status" value="1"/>
</dbReference>
<dbReference type="InterPro" id="IPR045851">
    <property type="entry name" value="AMP-bd_C_sf"/>
</dbReference>
<proteinExistence type="predicted"/>
<dbReference type="GO" id="GO:0016878">
    <property type="term" value="F:acid-thiol ligase activity"/>
    <property type="evidence" value="ECO:0007669"/>
    <property type="project" value="UniProtKB-ARBA"/>
</dbReference>
<organism evidence="3 4">
    <name type="scientific">Antricoccus suffuscus</name>
    <dbReference type="NCBI Taxonomy" id="1629062"/>
    <lineage>
        <taxon>Bacteria</taxon>
        <taxon>Bacillati</taxon>
        <taxon>Actinomycetota</taxon>
        <taxon>Actinomycetes</taxon>
        <taxon>Geodermatophilales</taxon>
        <taxon>Antricoccaceae</taxon>
        <taxon>Antricoccus</taxon>
    </lineage>
</organism>
<dbReference type="Pfam" id="PF13193">
    <property type="entry name" value="AMP-binding_C"/>
    <property type="match status" value="1"/>
</dbReference>
<dbReference type="EMBL" id="PVUE01000006">
    <property type="protein sequence ID" value="PRZ42331.1"/>
    <property type="molecule type" value="Genomic_DNA"/>
</dbReference>
<dbReference type="PANTHER" id="PTHR43767:SF1">
    <property type="entry name" value="NONRIBOSOMAL PEPTIDE SYNTHASE PES1 (EUROFUNG)-RELATED"/>
    <property type="match status" value="1"/>
</dbReference>
<dbReference type="InterPro" id="IPR050237">
    <property type="entry name" value="ATP-dep_AMP-bd_enzyme"/>
</dbReference>